<dbReference type="Proteomes" id="UP000308197">
    <property type="component" value="Unassembled WGS sequence"/>
</dbReference>
<evidence type="ECO:0000256" key="1">
    <source>
        <dbReference type="SAM" id="MobiDB-lite"/>
    </source>
</evidence>
<evidence type="ECO:0000313" key="3">
    <source>
        <dbReference type="Proteomes" id="UP000308197"/>
    </source>
</evidence>
<evidence type="ECO:0000313" key="2">
    <source>
        <dbReference type="EMBL" id="TFK82506.1"/>
    </source>
</evidence>
<dbReference type="InParanoid" id="A0A5C3NYI6"/>
<accession>A0A5C3NYI6</accession>
<keyword evidence="3" id="KW-1185">Reference proteome</keyword>
<dbReference type="EMBL" id="ML211478">
    <property type="protein sequence ID" value="TFK82506.1"/>
    <property type="molecule type" value="Genomic_DNA"/>
</dbReference>
<dbReference type="AlphaFoldDB" id="A0A5C3NYI6"/>
<sequence>MMLWSLKSRARRGPYVTEGQKQLPSAISALSMRPELQTAPAAGVIPWGAVWHHNPVVTVAKLSSRHRASGAGRPSQSDDGDGDEERKAHLKASNYTFSRRTIWFVNSLNTQRGRRLHHSDVHDHFRSGPAPLSSGKRSRYPEVSALRKPLALSLRGKQRGQRTLTERHRGGVASVAESSSRCGGCLEARATLDNLYS</sequence>
<organism evidence="2 3">
    <name type="scientific">Polyporus arcularius HHB13444</name>
    <dbReference type="NCBI Taxonomy" id="1314778"/>
    <lineage>
        <taxon>Eukaryota</taxon>
        <taxon>Fungi</taxon>
        <taxon>Dikarya</taxon>
        <taxon>Basidiomycota</taxon>
        <taxon>Agaricomycotina</taxon>
        <taxon>Agaricomycetes</taxon>
        <taxon>Polyporales</taxon>
        <taxon>Polyporaceae</taxon>
        <taxon>Polyporus</taxon>
    </lineage>
</organism>
<feature type="region of interest" description="Disordered" evidence="1">
    <location>
        <begin position="121"/>
        <end position="141"/>
    </location>
</feature>
<feature type="region of interest" description="Disordered" evidence="1">
    <location>
        <begin position="63"/>
        <end position="87"/>
    </location>
</feature>
<reference evidence="2 3" key="1">
    <citation type="journal article" date="2019" name="Nat. Ecol. Evol.">
        <title>Megaphylogeny resolves global patterns of mushroom evolution.</title>
        <authorList>
            <person name="Varga T."/>
            <person name="Krizsan K."/>
            <person name="Foldi C."/>
            <person name="Dima B."/>
            <person name="Sanchez-Garcia M."/>
            <person name="Sanchez-Ramirez S."/>
            <person name="Szollosi G.J."/>
            <person name="Szarkandi J.G."/>
            <person name="Papp V."/>
            <person name="Albert L."/>
            <person name="Andreopoulos W."/>
            <person name="Angelini C."/>
            <person name="Antonin V."/>
            <person name="Barry K.W."/>
            <person name="Bougher N.L."/>
            <person name="Buchanan P."/>
            <person name="Buyck B."/>
            <person name="Bense V."/>
            <person name="Catcheside P."/>
            <person name="Chovatia M."/>
            <person name="Cooper J."/>
            <person name="Damon W."/>
            <person name="Desjardin D."/>
            <person name="Finy P."/>
            <person name="Geml J."/>
            <person name="Haridas S."/>
            <person name="Hughes K."/>
            <person name="Justo A."/>
            <person name="Karasinski D."/>
            <person name="Kautmanova I."/>
            <person name="Kiss B."/>
            <person name="Kocsube S."/>
            <person name="Kotiranta H."/>
            <person name="LaButti K.M."/>
            <person name="Lechner B.E."/>
            <person name="Liimatainen K."/>
            <person name="Lipzen A."/>
            <person name="Lukacs Z."/>
            <person name="Mihaltcheva S."/>
            <person name="Morgado L.N."/>
            <person name="Niskanen T."/>
            <person name="Noordeloos M.E."/>
            <person name="Ohm R.A."/>
            <person name="Ortiz-Santana B."/>
            <person name="Ovrebo C."/>
            <person name="Racz N."/>
            <person name="Riley R."/>
            <person name="Savchenko A."/>
            <person name="Shiryaev A."/>
            <person name="Soop K."/>
            <person name="Spirin V."/>
            <person name="Szebenyi C."/>
            <person name="Tomsovsky M."/>
            <person name="Tulloss R.E."/>
            <person name="Uehling J."/>
            <person name="Grigoriev I.V."/>
            <person name="Vagvolgyi C."/>
            <person name="Papp T."/>
            <person name="Martin F.M."/>
            <person name="Miettinen O."/>
            <person name="Hibbett D.S."/>
            <person name="Nagy L.G."/>
        </authorList>
    </citation>
    <scope>NUCLEOTIDE SEQUENCE [LARGE SCALE GENOMIC DNA]</scope>
    <source>
        <strain evidence="2 3">HHB13444</strain>
    </source>
</reference>
<gene>
    <name evidence="2" type="ORF">K466DRAFT_298688</name>
</gene>
<protein>
    <submittedName>
        <fullName evidence="2">Uncharacterized protein</fullName>
    </submittedName>
</protein>
<name>A0A5C3NYI6_9APHY</name>
<proteinExistence type="predicted"/>